<evidence type="ECO:0000313" key="3">
    <source>
        <dbReference type="Proteomes" id="UP000653674"/>
    </source>
</evidence>
<dbReference type="Proteomes" id="UP000653674">
    <property type="component" value="Unassembled WGS sequence"/>
</dbReference>
<organism evidence="2 3">
    <name type="scientific">Planosporangium flavigriseum</name>
    <dbReference type="NCBI Taxonomy" id="373681"/>
    <lineage>
        <taxon>Bacteria</taxon>
        <taxon>Bacillati</taxon>
        <taxon>Actinomycetota</taxon>
        <taxon>Actinomycetes</taxon>
        <taxon>Micromonosporales</taxon>
        <taxon>Micromonosporaceae</taxon>
        <taxon>Planosporangium</taxon>
    </lineage>
</organism>
<gene>
    <name evidence="2" type="ORF">Pfl04_17050</name>
</gene>
<dbReference type="Pfam" id="PF18859">
    <property type="entry name" value="acVLRF1"/>
    <property type="match status" value="1"/>
</dbReference>
<proteinExistence type="predicted"/>
<dbReference type="InterPro" id="IPR040783">
    <property type="entry name" value="VLRF1"/>
</dbReference>
<evidence type="ECO:0000259" key="1">
    <source>
        <dbReference type="Pfam" id="PF18859"/>
    </source>
</evidence>
<dbReference type="NCBIfam" id="NF041024">
    <property type="entry name" value="acVLRF1_NCBI"/>
    <property type="match status" value="1"/>
</dbReference>
<keyword evidence="3" id="KW-1185">Reference proteome</keyword>
<reference evidence="2" key="1">
    <citation type="submission" date="2021-01" db="EMBL/GenBank/DDBJ databases">
        <title>Whole genome shotgun sequence of Planosporangium flavigriseum NBRC 105377.</title>
        <authorList>
            <person name="Komaki H."/>
            <person name="Tamura T."/>
        </authorList>
    </citation>
    <scope>NUCLEOTIDE SEQUENCE</scope>
    <source>
        <strain evidence="2">NBRC 105377</strain>
    </source>
</reference>
<dbReference type="SUPFAM" id="SSF53137">
    <property type="entry name" value="Translational machinery components"/>
    <property type="match status" value="1"/>
</dbReference>
<feature type="domain" description="Actinobacteria/chloroflexi VLRF1 release factor" evidence="1">
    <location>
        <begin position="76"/>
        <end position="208"/>
    </location>
</feature>
<protein>
    <recommendedName>
        <fullName evidence="1">Actinobacteria/chloroflexi VLRF1 release factor domain-containing protein</fullName>
    </recommendedName>
</protein>
<dbReference type="EMBL" id="BONU01000008">
    <property type="protein sequence ID" value="GIG73301.1"/>
    <property type="molecule type" value="Genomic_DNA"/>
</dbReference>
<dbReference type="Gene3D" id="3.30.420.60">
    <property type="entry name" value="eRF1 domain 2"/>
    <property type="match status" value="1"/>
</dbReference>
<dbReference type="RefSeq" id="WP_168076751.1">
    <property type="nucleotide sequence ID" value="NZ_BAAAQJ010000002.1"/>
</dbReference>
<sequence>MVSRPAAGGGRWVEVDPERLGRWLSGFVERHGDVEARPLPDGLELAAADGEVAECRLLVGAAFDLPGLVAEALRPRRLGLLLVRRGGFGVGIAEGPELIGSKVGSRYVQSRTAAGGWSQQRFARRRDNQARAAAGETADTVLRLLAPEAKALDALVTGGDRRLVDDVLADPRLAALRELRVDRFLDVPDPKLAVLKAAVTAARKVRIRLP</sequence>
<accession>A0A8J3PMV1</accession>
<name>A0A8J3PMV1_9ACTN</name>
<comment type="caution">
    <text evidence="2">The sequence shown here is derived from an EMBL/GenBank/DDBJ whole genome shotgun (WGS) entry which is preliminary data.</text>
</comment>
<dbReference type="InterPro" id="IPR042226">
    <property type="entry name" value="eFR1_2_sf"/>
</dbReference>
<dbReference type="AlphaFoldDB" id="A0A8J3PMV1"/>
<evidence type="ECO:0000313" key="2">
    <source>
        <dbReference type="EMBL" id="GIG73301.1"/>
    </source>
</evidence>